<feature type="transmembrane region" description="Helical" evidence="1">
    <location>
        <begin position="87"/>
        <end position="106"/>
    </location>
</feature>
<dbReference type="Gene3D" id="2.60.120.1440">
    <property type="match status" value="1"/>
</dbReference>
<dbReference type="Gene3D" id="3.55.50.30">
    <property type="match status" value="1"/>
</dbReference>
<dbReference type="EMBL" id="SNWI01000009">
    <property type="protein sequence ID" value="TDN97708.1"/>
    <property type="molecule type" value="Genomic_DNA"/>
</dbReference>
<dbReference type="PANTHER" id="PTHR30273">
    <property type="entry name" value="PERIPLASMIC SIGNAL SENSOR AND SIGMA FACTOR ACTIVATOR FECR-RELATED"/>
    <property type="match status" value="1"/>
</dbReference>
<dbReference type="PANTHER" id="PTHR30273:SF2">
    <property type="entry name" value="PROTEIN FECR"/>
    <property type="match status" value="1"/>
</dbReference>
<comment type="caution">
    <text evidence="4">The sequence shown here is derived from an EMBL/GenBank/DDBJ whole genome shotgun (WGS) entry which is preliminary data.</text>
</comment>
<dbReference type="InterPro" id="IPR012373">
    <property type="entry name" value="Ferrdict_sens_TM"/>
</dbReference>
<dbReference type="RefSeq" id="WP_133466301.1">
    <property type="nucleotide sequence ID" value="NZ_SNWI01000009.1"/>
</dbReference>
<organism evidence="4 5">
    <name type="scientific">Sunxiuqinia elliptica</name>
    <dbReference type="NCBI Taxonomy" id="655355"/>
    <lineage>
        <taxon>Bacteria</taxon>
        <taxon>Pseudomonadati</taxon>
        <taxon>Bacteroidota</taxon>
        <taxon>Bacteroidia</taxon>
        <taxon>Marinilabiliales</taxon>
        <taxon>Prolixibacteraceae</taxon>
        <taxon>Sunxiuqinia</taxon>
    </lineage>
</organism>
<feature type="domain" description="FecR protein" evidence="2">
    <location>
        <begin position="124"/>
        <end position="213"/>
    </location>
</feature>
<gene>
    <name evidence="4" type="ORF">DET52_109110</name>
</gene>
<keyword evidence="1" id="KW-1133">Transmembrane helix</keyword>
<dbReference type="InterPro" id="IPR032508">
    <property type="entry name" value="FecR_C"/>
</dbReference>
<protein>
    <submittedName>
        <fullName evidence="4">FecR family protein</fullName>
    </submittedName>
</protein>
<dbReference type="Pfam" id="PF16344">
    <property type="entry name" value="FecR_C"/>
    <property type="match status" value="1"/>
</dbReference>
<dbReference type="InterPro" id="IPR006860">
    <property type="entry name" value="FecR"/>
</dbReference>
<keyword evidence="1" id="KW-0812">Transmembrane</keyword>
<evidence type="ECO:0000259" key="2">
    <source>
        <dbReference type="Pfam" id="PF04773"/>
    </source>
</evidence>
<proteinExistence type="predicted"/>
<dbReference type="GO" id="GO:0016989">
    <property type="term" value="F:sigma factor antagonist activity"/>
    <property type="evidence" value="ECO:0007669"/>
    <property type="project" value="TreeGrafter"/>
</dbReference>
<feature type="domain" description="Protein FecR C-terminal" evidence="3">
    <location>
        <begin position="258"/>
        <end position="318"/>
    </location>
</feature>
<dbReference type="PIRSF" id="PIRSF018266">
    <property type="entry name" value="FecR"/>
    <property type="match status" value="1"/>
</dbReference>
<evidence type="ECO:0000313" key="4">
    <source>
        <dbReference type="EMBL" id="TDN97708.1"/>
    </source>
</evidence>
<dbReference type="AlphaFoldDB" id="A0A4V3BX95"/>
<reference evidence="4 5" key="1">
    <citation type="submission" date="2019-03" db="EMBL/GenBank/DDBJ databases">
        <title>Freshwater and sediment microbial communities from various areas in North America, analyzing microbe dynamics in response to fracking.</title>
        <authorList>
            <person name="Lamendella R."/>
        </authorList>
    </citation>
    <scope>NUCLEOTIDE SEQUENCE [LARGE SCALE GENOMIC DNA]</scope>
    <source>
        <strain evidence="4 5">114D</strain>
    </source>
</reference>
<dbReference type="Pfam" id="PF04773">
    <property type="entry name" value="FecR"/>
    <property type="match status" value="1"/>
</dbReference>
<accession>A0A4V3BX95</accession>
<dbReference type="OrthoDB" id="1452822at2"/>
<evidence type="ECO:0000313" key="5">
    <source>
        <dbReference type="Proteomes" id="UP000294848"/>
    </source>
</evidence>
<name>A0A4V3BX95_9BACT</name>
<sequence>MQNKSDEKGWDLIAGKLNDELDANEGKIFDDWLSERGNRQVYEQSEKLHQQIQQTKLIDQIDTEKAWRKVDQKSWTPKGISRKLMPWLGYAAIFLLALLIGSLLGGRNNFKHSAEMCSVTVPFGQTSLVTLYDGTKVWLNSGAELRYDAGFNIENREVWIDGEAFFEVTHQNGSPFRVNNKKGIVEVLGTSFNVESYLDDDLIKVTLEEGVVQFKSPRGKLLRTLKPSEQVTLDVSVDKMKVEKVRTDLFTSWKEGRLEMDKASLSEVVKKLERWYNVDIRFATPEVGEIKLTGTILRDRPLDQILKVFERLYGYSYDFTVNADKKSEITLYVKQPNK</sequence>
<keyword evidence="1" id="KW-0472">Membrane</keyword>
<evidence type="ECO:0000259" key="3">
    <source>
        <dbReference type="Pfam" id="PF16344"/>
    </source>
</evidence>
<evidence type="ECO:0000256" key="1">
    <source>
        <dbReference type="SAM" id="Phobius"/>
    </source>
</evidence>
<dbReference type="Proteomes" id="UP000294848">
    <property type="component" value="Unassembled WGS sequence"/>
</dbReference>